<protein>
    <recommendedName>
        <fullName evidence="3">DUF433 domain-containing protein</fullName>
    </recommendedName>
</protein>
<dbReference type="Gene3D" id="1.10.10.10">
    <property type="entry name" value="Winged helix-like DNA-binding domain superfamily/Winged helix DNA-binding domain"/>
    <property type="match status" value="1"/>
</dbReference>
<reference evidence="1 2" key="1">
    <citation type="journal article" date="2015" name="Genome Announc.">
        <title>Complete Genome Sequence of Microcystis aeruginosa NIES-2549, a Bloom-Forming Cyanobacterium from Lake Kasumigaura, Japan.</title>
        <authorList>
            <person name="Yamaguchi H."/>
            <person name="Suzuki S."/>
            <person name="Tanabe Y."/>
            <person name="Osana Y."/>
            <person name="Shimura Y."/>
            <person name="Ishida K."/>
            <person name="Kawachi M."/>
        </authorList>
    </citation>
    <scope>NUCLEOTIDE SEQUENCE [LARGE SCALE GENOMIC DNA]</scope>
    <source>
        <strain evidence="1 2">NIES-2549</strain>
    </source>
</reference>
<sequence length="104" mass="11950">MTTTLINHIEITPETCGGKPRIAGHRIKVQDVVIWHERLGMSPDEIVYHYPSITLADVYAALSYYHDHLEEIRQQITDDDTFAKEMQAKTPSLVQEKLKKMNGQ</sequence>
<accession>A0A0F6U2L5</accession>
<name>A0A0F6U2L5_MICAE</name>
<dbReference type="Pfam" id="PF04255">
    <property type="entry name" value="DUF433"/>
    <property type="match status" value="1"/>
</dbReference>
<dbReference type="PANTHER" id="PTHR34849:SF1">
    <property type="entry name" value="SLR0770 PROTEIN"/>
    <property type="match status" value="1"/>
</dbReference>
<dbReference type="RefSeq" id="WP_002753976.1">
    <property type="nucleotide sequence ID" value="NZ_CP011304.1"/>
</dbReference>
<dbReference type="InterPro" id="IPR036388">
    <property type="entry name" value="WH-like_DNA-bd_sf"/>
</dbReference>
<dbReference type="PANTHER" id="PTHR34849">
    <property type="entry name" value="SSL5025 PROTEIN"/>
    <property type="match status" value="1"/>
</dbReference>
<evidence type="ECO:0000313" key="2">
    <source>
        <dbReference type="Proteomes" id="UP000034103"/>
    </source>
</evidence>
<dbReference type="InterPro" id="IPR009057">
    <property type="entry name" value="Homeodomain-like_sf"/>
</dbReference>
<evidence type="ECO:0000313" key="1">
    <source>
        <dbReference type="EMBL" id="AKE63392.1"/>
    </source>
</evidence>
<dbReference type="GeneID" id="66707776"/>
<evidence type="ECO:0008006" key="3">
    <source>
        <dbReference type="Google" id="ProtNLM"/>
    </source>
</evidence>
<proteinExistence type="predicted"/>
<organism evidence="1 2">
    <name type="scientific">Microcystis aeruginosa NIES-2549</name>
    <dbReference type="NCBI Taxonomy" id="1641812"/>
    <lineage>
        <taxon>Bacteria</taxon>
        <taxon>Bacillati</taxon>
        <taxon>Cyanobacteriota</taxon>
        <taxon>Cyanophyceae</taxon>
        <taxon>Oscillatoriophycideae</taxon>
        <taxon>Chroococcales</taxon>
        <taxon>Microcystaceae</taxon>
        <taxon>Microcystis</taxon>
    </lineage>
</organism>
<dbReference type="HOGENOM" id="CLU_126005_0_1_3"/>
<gene>
    <name evidence="1" type="ORF">MYAER_1034</name>
</gene>
<dbReference type="AlphaFoldDB" id="A0A0F6U2L5"/>
<dbReference type="SUPFAM" id="SSF46689">
    <property type="entry name" value="Homeodomain-like"/>
    <property type="match status" value="1"/>
</dbReference>
<dbReference type="PATRIC" id="fig|1641812.3.peg.1071"/>
<dbReference type="EMBL" id="CP011304">
    <property type="protein sequence ID" value="AKE63392.1"/>
    <property type="molecule type" value="Genomic_DNA"/>
</dbReference>
<dbReference type="Proteomes" id="UP000034103">
    <property type="component" value="Chromosome"/>
</dbReference>
<dbReference type="InterPro" id="IPR007367">
    <property type="entry name" value="DUF433"/>
</dbReference>